<dbReference type="OrthoDB" id="9805479at2"/>
<dbReference type="AlphaFoldDB" id="A0A4Q2EHD6"/>
<evidence type="ECO:0000313" key="2">
    <source>
        <dbReference type="EMBL" id="RXW31275.1"/>
    </source>
</evidence>
<keyword evidence="3" id="KW-1185">Reference proteome</keyword>
<dbReference type="Proteomes" id="UP000290624">
    <property type="component" value="Unassembled WGS sequence"/>
</dbReference>
<evidence type="ECO:0000313" key="3">
    <source>
        <dbReference type="Proteomes" id="UP000290624"/>
    </source>
</evidence>
<protein>
    <recommendedName>
        <fullName evidence="1">Probable queuosine precursor transporter</fullName>
        <shortName evidence="1">Q precursor transporter</shortName>
    </recommendedName>
</protein>
<keyword evidence="1" id="KW-0813">Transport</keyword>
<gene>
    <name evidence="2" type="ORF">C1706_13180</name>
</gene>
<dbReference type="PANTHER" id="PTHR34300">
    <property type="entry name" value="QUEUOSINE PRECURSOR TRANSPORTER-RELATED"/>
    <property type="match status" value="1"/>
</dbReference>
<dbReference type="NCBIfam" id="TIGR00697">
    <property type="entry name" value="queuosine precursor transporter"/>
    <property type="match status" value="1"/>
</dbReference>
<organism evidence="2 3">
    <name type="scientific">Propioniciclava flava</name>
    <dbReference type="NCBI Taxonomy" id="2072026"/>
    <lineage>
        <taxon>Bacteria</taxon>
        <taxon>Bacillati</taxon>
        <taxon>Actinomycetota</taxon>
        <taxon>Actinomycetes</taxon>
        <taxon>Propionibacteriales</taxon>
        <taxon>Propionibacteriaceae</taxon>
        <taxon>Propioniciclava</taxon>
    </lineage>
</organism>
<comment type="subcellular location">
    <subcellularLocation>
        <location evidence="1">Cell membrane</location>
        <topology evidence="1">Multi-pass membrane protein</topology>
    </subcellularLocation>
</comment>
<comment type="similarity">
    <text evidence="1">Belongs to the vitamin uptake transporter (VUT/ECF) (TC 2.A.88) family. Q precursor transporter subfamily.</text>
</comment>
<dbReference type="GO" id="GO:0022857">
    <property type="term" value="F:transmembrane transporter activity"/>
    <property type="evidence" value="ECO:0007669"/>
    <property type="project" value="UniProtKB-UniRule"/>
</dbReference>
<feature type="transmembrane region" description="Helical" evidence="1">
    <location>
        <begin position="154"/>
        <end position="178"/>
    </location>
</feature>
<dbReference type="GO" id="GO:0005886">
    <property type="term" value="C:plasma membrane"/>
    <property type="evidence" value="ECO:0007669"/>
    <property type="project" value="UniProtKB-SubCell"/>
</dbReference>
<name>A0A4Q2EHD6_9ACTN</name>
<dbReference type="Pfam" id="PF02592">
    <property type="entry name" value="Vut_1"/>
    <property type="match status" value="1"/>
</dbReference>
<dbReference type="PANTHER" id="PTHR34300:SF2">
    <property type="entry name" value="QUEUOSINE PRECURSOR TRANSPORTER-RELATED"/>
    <property type="match status" value="1"/>
</dbReference>
<evidence type="ECO:0000256" key="1">
    <source>
        <dbReference type="HAMAP-Rule" id="MF_02088"/>
    </source>
</evidence>
<sequence length="234" mass="25014">MPAERPPRGLTDLVVASFVALLLIANVAATKLIELGPHFSLGGVQILPLVTDGGAVLFPLTYILGDVLAEVYGLRQARRAIVLGFAMSALMSVTFLVVGMAPPASDWTLQDAWVSVLGFVPRIVVASLVAYLLGQLLNAWVLVVIKRRTGESRLWVRLLTSTVAGEFVDTLVFCTIAFGPLGVWMGGGSIPLPALINYIAVGFVYKVGVEAVLLPLTYRVIAAVKRREDADSGR</sequence>
<comment type="caution">
    <text evidence="2">The sequence shown here is derived from an EMBL/GenBank/DDBJ whole genome shotgun (WGS) entry which is preliminary data.</text>
</comment>
<dbReference type="InterPro" id="IPR003744">
    <property type="entry name" value="YhhQ"/>
</dbReference>
<keyword evidence="1" id="KW-1003">Cell membrane</keyword>
<feature type="transmembrane region" description="Helical" evidence="1">
    <location>
        <begin position="80"/>
        <end position="101"/>
    </location>
</feature>
<feature type="transmembrane region" description="Helical" evidence="1">
    <location>
        <begin position="198"/>
        <end position="218"/>
    </location>
</feature>
<keyword evidence="1" id="KW-0812">Transmembrane</keyword>
<comment type="function">
    <text evidence="1">Involved in the import of queuosine (Q) precursors, required for Q precursor salvage.</text>
</comment>
<feature type="transmembrane region" description="Helical" evidence="1">
    <location>
        <begin position="45"/>
        <end position="68"/>
    </location>
</feature>
<dbReference type="HAMAP" id="MF_02088">
    <property type="entry name" value="Q_prec_transport"/>
    <property type="match status" value="1"/>
</dbReference>
<accession>A0A4Q2EHD6</accession>
<proteinExistence type="inferred from homology"/>
<reference evidence="2 3" key="1">
    <citation type="submission" date="2018-01" db="EMBL/GenBank/DDBJ databases">
        <title>Lactibacter flavus gen. nov., sp. nov., a novel bacterium of the family Propionibacteriaceae isolated from raw milk and dairy products.</title>
        <authorList>
            <person name="Wenning M."/>
            <person name="Breitenwieser F."/>
            <person name="Huptas C."/>
            <person name="von Neubeck M."/>
            <person name="Busse H.-J."/>
            <person name="Scherer S."/>
        </authorList>
    </citation>
    <scope>NUCLEOTIDE SEQUENCE [LARGE SCALE GENOMIC DNA]</scope>
    <source>
        <strain evidence="2 3">VG341</strain>
    </source>
</reference>
<dbReference type="EMBL" id="PPCV01000011">
    <property type="protein sequence ID" value="RXW31275.1"/>
    <property type="molecule type" value="Genomic_DNA"/>
</dbReference>
<keyword evidence="1" id="KW-0472">Membrane</keyword>
<keyword evidence="1" id="KW-1133">Transmembrane helix</keyword>